<dbReference type="InterPro" id="IPR002549">
    <property type="entry name" value="AI-2E-like"/>
</dbReference>
<comment type="caution">
    <text evidence="9">The sequence shown here is derived from an EMBL/GenBank/DDBJ whole genome shotgun (WGS) entry which is preliminary data.</text>
</comment>
<feature type="transmembrane region" description="Helical" evidence="8">
    <location>
        <begin position="35"/>
        <end position="53"/>
    </location>
</feature>
<feature type="transmembrane region" description="Helical" evidence="8">
    <location>
        <begin position="268"/>
        <end position="291"/>
    </location>
</feature>
<comment type="similarity">
    <text evidence="2">Belongs to the autoinducer-2 exporter (AI-2E) (TC 2.A.86) family.</text>
</comment>
<evidence type="ECO:0000256" key="2">
    <source>
        <dbReference type="ARBA" id="ARBA00009773"/>
    </source>
</evidence>
<dbReference type="RefSeq" id="WP_344981908.1">
    <property type="nucleotide sequence ID" value="NZ_BAABFN010000022.1"/>
</dbReference>
<evidence type="ECO:0008006" key="11">
    <source>
        <dbReference type="Google" id="ProtNLM"/>
    </source>
</evidence>
<sequence>MKKYTLPFYTKLSLVMIGLIASGYVAVWGKEILAPLVLAFLFSVLLFPLSRFFERRLRFPRSLSSLLSVVLLVVFILLVLFSVGTQISALTRDWPQFQSQVGEALGQLREWLQRRFHLSMEKQLSYLHMATDNMLSSGGTVIGQTVLSASTVFLFFIFTLIYTFFLLFYRSLLVRFLVALFREEHTPVVYEVIEQVQYIIKKYVVGLFFEMCLVAALTTGLLWILGVKYAPLLGLITGIFNLVPYIGIFTALLLSVLITFATVSAGKALVVAIAILLVHTLDSNVLMPRIVGSQVKINALVTVIGVVVGEMLWGIAGMFLSIPVIAIFKIVFDRVEDTKAWGLLLGEDHHHHAKKPVLAFPRRRRPRT</sequence>
<comment type="subcellular location">
    <subcellularLocation>
        <location evidence="1">Cell membrane</location>
        <topology evidence="1">Multi-pass membrane protein</topology>
    </subcellularLocation>
</comment>
<feature type="transmembrane region" description="Helical" evidence="8">
    <location>
        <begin position="65"/>
        <end position="87"/>
    </location>
</feature>
<gene>
    <name evidence="9" type="ORF">GCM10023143_35390</name>
</gene>
<dbReference type="Pfam" id="PF01594">
    <property type="entry name" value="AI-2E_transport"/>
    <property type="match status" value="1"/>
</dbReference>
<evidence type="ECO:0000313" key="9">
    <source>
        <dbReference type="EMBL" id="GAA4320881.1"/>
    </source>
</evidence>
<evidence type="ECO:0000313" key="10">
    <source>
        <dbReference type="Proteomes" id="UP001501207"/>
    </source>
</evidence>
<organism evidence="9 10">
    <name type="scientific">Compostibacter hankyongensis</name>
    <dbReference type="NCBI Taxonomy" id="1007089"/>
    <lineage>
        <taxon>Bacteria</taxon>
        <taxon>Pseudomonadati</taxon>
        <taxon>Bacteroidota</taxon>
        <taxon>Chitinophagia</taxon>
        <taxon>Chitinophagales</taxon>
        <taxon>Chitinophagaceae</taxon>
        <taxon>Compostibacter</taxon>
    </lineage>
</organism>
<feature type="transmembrane region" description="Helical" evidence="8">
    <location>
        <begin position="232"/>
        <end position="261"/>
    </location>
</feature>
<keyword evidence="10" id="KW-1185">Reference proteome</keyword>
<feature type="transmembrane region" description="Helical" evidence="8">
    <location>
        <begin position="311"/>
        <end position="332"/>
    </location>
</feature>
<dbReference type="PANTHER" id="PTHR21716">
    <property type="entry name" value="TRANSMEMBRANE PROTEIN"/>
    <property type="match status" value="1"/>
</dbReference>
<evidence type="ECO:0000256" key="8">
    <source>
        <dbReference type="SAM" id="Phobius"/>
    </source>
</evidence>
<keyword evidence="7 8" id="KW-0472">Membrane</keyword>
<evidence type="ECO:0000256" key="6">
    <source>
        <dbReference type="ARBA" id="ARBA00022989"/>
    </source>
</evidence>
<dbReference type="PANTHER" id="PTHR21716:SF53">
    <property type="entry name" value="PERMEASE PERM-RELATED"/>
    <property type="match status" value="1"/>
</dbReference>
<feature type="transmembrane region" description="Helical" evidence="8">
    <location>
        <begin position="146"/>
        <end position="169"/>
    </location>
</feature>
<name>A0ABP8GAW5_9BACT</name>
<dbReference type="EMBL" id="BAABFN010000022">
    <property type="protein sequence ID" value="GAA4320881.1"/>
    <property type="molecule type" value="Genomic_DNA"/>
</dbReference>
<feature type="transmembrane region" description="Helical" evidence="8">
    <location>
        <begin position="203"/>
        <end position="226"/>
    </location>
</feature>
<keyword evidence="6 8" id="KW-1133">Transmembrane helix</keyword>
<keyword evidence="3" id="KW-0813">Transport</keyword>
<proteinExistence type="inferred from homology"/>
<dbReference type="Proteomes" id="UP001501207">
    <property type="component" value="Unassembled WGS sequence"/>
</dbReference>
<evidence type="ECO:0000256" key="1">
    <source>
        <dbReference type="ARBA" id="ARBA00004651"/>
    </source>
</evidence>
<keyword evidence="4" id="KW-1003">Cell membrane</keyword>
<reference evidence="10" key="1">
    <citation type="journal article" date="2019" name="Int. J. Syst. Evol. Microbiol.">
        <title>The Global Catalogue of Microorganisms (GCM) 10K type strain sequencing project: providing services to taxonomists for standard genome sequencing and annotation.</title>
        <authorList>
            <consortium name="The Broad Institute Genomics Platform"/>
            <consortium name="The Broad Institute Genome Sequencing Center for Infectious Disease"/>
            <person name="Wu L."/>
            <person name="Ma J."/>
        </authorList>
    </citation>
    <scope>NUCLEOTIDE SEQUENCE [LARGE SCALE GENOMIC DNA]</scope>
    <source>
        <strain evidence="10">JCM 17664</strain>
    </source>
</reference>
<evidence type="ECO:0000256" key="3">
    <source>
        <dbReference type="ARBA" id="ARBA00022448"/>
    </source>
</evidence>
<accession>A0ABP8GAW5</accession>
<protein>
    <recommendedName>
        <fullName evidence="11">AI-2E family transporter</fullName>
    </recommendedName>
</protein>
<keyword evidence="5 8" id="KW-0812">Transmembrane</keyword>
<evidence type="ECO:0000256" key="4">
    <source>
        <dbReference type="ARBA" id="ARBA00022475"/>
    </source>
</evidence>
<feature type="transmembrane region" description="Helical" evidence="8">
    <location>
        <begin position="12"/>
        <end position="29"/>
    </location>
</feature>
<evidence type="ECO:0000256" key="7">
    <source>
        <dbReference type="ARBA" id="ARBA00023136"/>
    </source>
</evidence>
<evidence type="ECO:0000256" key="5">
    <source>
        <dbReference type="ARBA" id="ARBA00022692"/>
    </source>
</evidence>